<sequence>MKKYSLELKKKVIKEYEEGEISLNKLARKYKIKSPKSIREWVRKSKIFGETSLENPKINEYPLEIKQSVIKCALTGDLNFREISDKFGIRDPKTVSSWVKNFQKEKNFPKINLTIDLKEEYLDMKKKNKKKDYTEKEIQEILEENLHLRIENDYLKELRRLVLEEDLTDAINNTNKPEQSAK</sequence>
<dbReference type="InterPro" id="IPR055247">
    <property type="entry name" value="InsJ-like_HTH"/>
</dbReference>
<evidence type="ECO:0000256" key="1">
    <source>
        <dbReference type="ARBA" id="ARBA00038232"/>
    </source>
</evidence>
<evidence type="ECO:0000313" key="4">
    <source>
        <dbReference type="Proteomes" id="UP001637994"/>
    </source>
</evidence>
<evidence type="ECO:0000313" key="3">
    <source>
        <dbReference type="EMBL" id="MFO3667793.1"/>
    </source>
</evidence>
<dbReference type="RefSeq" id="WP_106461041.1">
    <property type="nucleotide sequence ID" value="NZ_JBGMEF010000034.1"/>
</dbReference>
<dbReference type="Proteomes" id="UP001637994">
    <property type="component" value="Unassembled WGS sequence"/>
</dbReference>
<dbReference type="InterPro" id="IPR052057">
    <property type="entry name" value="IS150/IS1296_orfA-like"/>
</dbReference>
<dbReference type="Pfam" id="PF13518">
    <property type="entry name" value="HTH_28"/>
    <property type="match status" value="2"/>
</dbReference>
<comment type="caution">
    <text evidence="3">The sequence shown here is derived from an EMBL/GenBank/DDBJ whole genome shotgun (WGS) entry which is preliminary data.</text>
</comment>
<accession>A0ABW9MFI4</accession>
<dbReference type="InterPro" id="IPR009057">
    <property type="entry name" value="Homeodomain-like_sf"/>
</dbReference>
<organism evidence="3 4">
    <name type="scientific">Anaerococcus kampingae</name>
    <dbReference type="NCBI Taxonomy" id="3115614"/>
    <lineage>
        <taxon>Bacteria</taxon>
        <taxon>Bacillati</taxon>
        <taxon>Bacillota</taxon>
        <taxon>Tissierellia</taxon>
        <taxon>Tissierellales</taxon>
        <taxon>Peptoniphilaceae</taxon>
        <taxon>Anaerococcus</taxon>
    </lineage>
</organism>
<proteinExistence type="inferred from homology"/>
<reference evidence="3 4" key="1">
    <citation type="journal article" date="2025" name="Anaerobe">
        <title>Description of Anaerococcus kampingiae sp. nov., Anaerococcus groningensis sp. nov., Anaerococcus martiniensis sp. nov., and Anaerococcus cruorum sp. nov., isolated from human clinical specimens.</title>
        <authorList>
            <person name="Boiten K.E."/>
            <person name="Meijer J."/>
            <person name="van Wezel E.M."/>
            <person name="Veloo A.C.M."/>
        </authorList>
    </citation>
    <scope>NUCLEOTIDE SEQUENCE [LARGE SCALE GENOMIC DNA]</scope>
    <source>
        <strain evidence="3 4">ENR0874</strain>
    </source>
</reference>
<comment type="similarity">
    <text evidence="1">Belongs to the IS150/IS1296 orfA family.</text>
</comment>
<dbReference type="EMBL" id="JBGMEF010000034">
    <property type="protein sequence ID" value="MFO3667793.1"/>
    <property type="molecule type" value="Genomic_DNA"/>
</dbReference>
<dbReference type="SUPFAM" id="SSF46689">
    <property type="entry name" value="Homeodomain-like"/>
    <property type="match status" value="1"/>
</dbReference>
<dbReference type="SUPFAM" id="SSF48295">
    <property type="entry name" value="TrpR-like"/>
    <property type="match status" value="1"/>
</dbReference>
<dbReference type="InterPro" id="IPR010921">
    <property type="entry name" value="Trp_repressor/repl_initiator"/>
</dbReference>
<keyword evidence="4" id="KW-1185">Reference proteome</keyword>
<protein>
    <submittedName>
        <fullName evidence="3">Helix-turn-helix domain-containing protein</fullName>
    </submittedName>
</protein>
<evidence type="ECO:0000259" key="2">
    <source>
        <dbReference type="Pfam" id="PF13518"/>
    </source>
</evidence>
<dbReference type="Gene3D" id="1.10.10.10">
    <property type="entry name" value="Winged helix-like DNA-binding domain superfamily/Winged helix DNA-binding domain"/>
    <property type="match status" value="1"/>
</dbReference>
<dbReference type="PANTHER" id="PTHR33795">
    <property type="entry name" value="INSERTION ELEMENT IS150 PROTEIN INSJ"/>
    <property type="match status" value="1"/>
</dbReference>
<gene>
    <name evidence="3" type="ORF">ACCQ42_08425</name>
</gene>
<feature type="domain" description="Insertion element IS150 protein InsJ-like helix-turn-helix" evidence="2">
    <location>
        <begin position="66"/>
        <end position="105"/>
    </location>
</feature>
<dbReference type="InterPro" id="IPR036388">
    <property type="entry name" value="WH-like_DNA-bd_sf"/>
</dbReference>
<dbReference type="PANTHER" id="PTHR33795:SF1">
    <property type="entry name" value="INSERTION ELEMENT IS150 PROTEIN INSJ"/>
    <property type="match status" value="1"/>
</dbReference>
<feature type="domain" description="Insertion element IS150 protein InsJ-like helix-turn-helix" evidence="2">
    <location>
        <begin position="9"/>
        <end position="55"/>
    </location>
</feature>
<name>A0ABW9MFI4_9FIRM</name>